<proteinExistence type="predicted"/>
<comment type="caution">
    <text evidence="2">The sequence shown here is derived from an EMBL/GenBank/DDBJ whole genome shotgun (WGS) entry which is preliminary data.</text>
</comment>
<keyword evidence="1" id="KW-0472">Membrane</keyword>
<dbReference type="Proteomes" id="UP000248840">
    <property type="component" value="Unassembled WGS sequence"/>
</dbReference>
<gene>
    <name evidence="2" type="ORF">CLV55_101497</name>
</gene>
<reference evidence="2 3" key="1">
    <citation type="submission" date="2018-06" db="EMBL/GenBank/DDBJ databases">
        <title>Genomic Encyclopedia of Archaeal and Bacterial Type Strains, Phase II (KMG-II): from individual species to whole genera.</title>
        <authorList>
            <person name="Goeker M."/>
        </authorList>
    </citation>
    <scope>NUCLEOTIDE SEQUENCE [LARGE SCALE GENOMIC DNA]</scope>
    <source>
        <strain evidence="2 3">DSM 25663</strain>
    </source>
</reference>
<name>A0A328YUB7_9FLAO</name>
<accession>A0A328YUB7</accession>
<feature type="transmembrane region" description="Helical" evidence="1">
    <location>
        <begin position="12"/>
        <end position="36"/>
    </location>
</feature>
<evidence type="ECO:0000256" key="1">
    <source>
        <dbReference type="SAM" id="Phobius"/>
    </source>
</evidence>
<evidence type="ECO:0000313" key="3">
    <source>
        <dbReference type="Proteomes" id="UP000248840"/>
    </source>
</evidence>
<protein>
    <submittedName>
        <fullName evidence="2">Uncharacterized protein</fullName>
    </submittedName>
</protein>
<keyword evidence="3" id="KW-1185">Reference proteome</keyword>
<dbReference type="EMBL" id="QLSZ01000001">
    <property type="protein sequence ID" value="RAR75792.1"/>
    <property type="molecule type" value="Genomic_DNA"/>
</dbReference>
<organism evidence="2 3">
    <name type="scientific">Flavobacterium aciduliphilum</name>
    <dbReference type="NCBI Taxonomy" id="1101402"/>
    <lineage>
        <taxon>Bacteria</taxon>
        <taxon>Pseudomonadati</taxon>
        <taxon>Bacteroidota</taxon>
        <taxon>Flavobacteriia</taxon>
        <taxon>Flavobacteriales</taxon>
        <taxon>Flavobacteriaceae</taxon>
        <taxon>Flavobacterium</taxon>
    </lineage>
</organism>
<sequence length="38" mass="4156">MKNLSSALAPKVILKGISMLMLVCLATLELPILYLIQL</sequence>
<keyword evidence="1" id="KW-0812">Transmembrane</keyword>
<evidence type="ECO:0000313" key="2">
    <source>
        <dbReference type="EMBL" id="RAR75792.1"/>
    </source>
</evidence>
<dbReference type="AlphaFoldDB" id="A0A328YUB7"/>
<keyword evidence="1" id="KW-1133">Transmembrane helix</keyword>